<keyword evidence="5" id="KW-0694">RNA-binding</keyword>
<evidence type="ECO:0000313" key="8">
    <source>
        <dbReference type="Proteomes" id="UP000179237"/>
    </source>
</evidence>
<sequence length="118" mass="12664">MTAKASHVLSSPRKTNLVLKSIVGKSATQTIKLLAILPKRAAEPITKLVKQAIGNAVSLHQASPDALIIDSAYATKGRTLKRAHIGGRGKTKPYERITSHLTLNLKSVVKSDTTKNTK</sequence>
<dbReference type="InterPro" id="IPR001063">
    <property type="entry name" value="Ribosomal_uL22"/>
</dbReference>
<evidence type="ECO:0000256" key="6">
    <source>
        <dbReference type="RuleBase" id="RU004008"/>
    </source>
</evidence>
<dbReference type="InterPro" id="IPR036394">
    <property type="entry name" value="Ribosomal_uL22_sf"/>
</dbReference>
<gene>
    <name evidence="7" type="ORF">A2572_00120</name>
</gene>
<dbReference type="AlphaFoldDB" id="A0A1F5FWH1"/>
<comment type="similarity">
    <text evidence="1 4">Belongs to the universal ribosomal protein uL22 family.</text>
</comment>
<evidence type="ECO:0000256" key="4">
    <source>
        <dbReference type="RuleBase" id="RU004005"/>
    </source>
</evidence>
<dbReference type="InterPro" id="IPR047867">
    <property type="entry name" value="Ribosomal_uL22_bac/org-type"/>
</dbReference>
<organism evidence="7 8">
    <name type="scientific">Candidatus Collierbacteria bacterium RIFOXYD1_FULL_40_9</name>
    <dbReference type="NCBI Taxonomy" id="1817731"/>
    <lineage>
        <taxon>Bacteria</taxon>
        <taxon>Candidatus Collieribacteriota</taxon>
    </lineage>
</organism>
<dbReference type="Gene3D" id="3.90.470.10">
    <property type="entry name" value="Ribosomal protein L22/L17"/>
    <property type="match status" value="1"/>
</dbReference>
<evidence type="ECO:0000256" key="3">
    <source>
        <dbReference type="ARBA" id="ARBA00023274"/>
    </source>
</evidence>
<dbReference type="GO" id="GO:0006412">
    <property type="term" value="P:translation"/>
    <property type="evidence" value="ECO:0007669"/>
    <property type="project" value="InterPro"/>
</dbReference>
<evidence type="ECO:0000256" key="2">
    <source>
        <dbReference type="ARBA" id="ARBA00022980"/>
    </source>
</evidence>
<comment type="caution">
    <text evidence="7">The sequence shown here is derived from an EMBL/GenBank/DDBJ whole genome shotgun (WGS) entry which is preliminary data.</text>
</comment>
<evidence type="ECO:0000313" key="7">
    <source>
        <dbReference type="EMBL" id="OGD83963.1"/>
    </source>
</evidence>
<dbReference type="Proteomes" id="UP000179237">
    <property type="component" value="Unassembled WGS sequence"/>
</dbReference>
<dbReference type="GO" id="GO:0019843">
    <property type="term" value="F:rRNA binding"/>
    <property type="evidence" value="ECO:0007669"/>
    <property type="project" value="UniProtKB-KW"/>
</dbReference>
<accession>A0A1F5FWH1</accession>
<dbReference type="Pfam" id="PF00237">
    <property type="entry name" value="Ribosomal_L22"/>
    <property type="match status" value="1"/>
</dbReference>
<dbReference type="GO" id="GO:0003735">
    <property type="term" value="F:structural constituent of ribosome"/>
    <property type="evidence" value="ECO:0007669"/>
    <property type="project" value="InterPro"/>
</dbReference>
<proteinExistence type="inferred from homology"/>
<dbReference type="SUPFAM" id="SSF54843">
    <property type="entry name" value="Ribosomal protein L22"/>
    <property type="match status" value="1"/>
</dbReference>
<evidence type="ECO:0000256" key="5">
    <source>
        <dbReference type="RuleBase" id="RU004006"/>
    </source>
</evidence>
<dbReference type="EMBL" id="MFAQ01000005">
    <property type="protein sequence ID" value="OGD83963.1"/>
    <property type="molecule type" value="Genomic_DNA"/>
</dbReference>
<dbReference type="PANTHER" id="PTHR13501:SF8">
    <property type="entry name" value="LARGE RIBOSOMAL SUBUNIT PROTEIN UL22M"/>
    <property type="match status" value="1"/>
</dbReference>
<name>A0A1F5FWH1_9BACT</name>
<comment type="subunit">
    <text evidence="5">Part of the 50S ribosomal subunit.</text>
</comment>
<protein>
    <recommendedName>
        <fullName evidence="6">50S ribosomal protein L22</fullName>
    </recommendedName>
</protein>
<reference evidence="7 8" key="1">
    <citation type="journal article" date="2016" name="Nat. Commun.">
        <title>Thousands of microbial genomes shed light on interconnected biogeochemical processes in an aquifer system.</title>
        <authorList>
            <person name="Anantharaman K."/>
            <person name="Brown C.T."/>
            <person name="Hug L.A."/>
            <person name="Sharon I."/>
            <person name="Castelle C.J."/>
            <person name="Probst A.J."/>
            <person name="Thomas B.C."/>
            <person name="Singh A."/>
            <person name="Wilkins M.J."/>
            <person name="Karaoz U."/>
            <person name="Brodie E.L."/>
            <person name="Williams K.H."/>
            <person name="Hubbard S.S."/>
            <person name="Banfield J.F."/>
        </authorList>
    </citation>
    <scope>NUCLEOTIDE SEQUENCE [LARGE SCALE GENOMIC DNA]</scope>
</reference>
<comment type="function">
    <text evidence="6">This protein binds specifically to 23S rRNA; its binding is stimulated by other ribosomal proteins, e.g., L4, L17, and L20. It is important during the early stages of 50S assembly. It makes multiple contacts with different domains of the 23S rRNA in the assembled 50S subunit and ribosome.</text>
</comment>
<evidence type="ECO:0000256" key="1">
    <source>
        <dbReference type="ARBA" id="ARBA00009451"/>
    </source>
</evidence>
<keyword evidence="5" id="KW-0699">rRNA-binding</keyword>
<keyword evidence="2 4" id="KW-0689">Ribosomal protein</keyword>
<dbReference type="PANTHER" id="PTHR13501">
    <property type="entry name" value="CHLOROPLAST 50S RIBOSOMAL PROTEIN L22-RELATED"/>
    <property type="match status" value="1"/>
</dbReference>
<dbReference type="GO" id="GO:0015934">
    <property type="term" value="C:large ribosomal subunit"/>
    <property type="evidence" value="ECO:0007669"/>
    <property type="project" value="InterPro"/>
</dbReference>
<keyword evidence="3 4" id="KW-0687">Ribonucleoprotein</keyword>